<dbReference type="Proteomes" id="UP000503330">
    <property type="component" value="Chromosome"/>
</dbReference>
<proteinExistence type="predicted"/>
<evidence type="ECO:0000256" key="1">
    <source>
        <dbReference type="ARBA" id="ARBA00022723"/>
    </source>
</evidence>
<feature type="binding site" evidence="3">
    <location>
        <position position="113"/>
    </location>
    <ligand>
        <name>Zn(2+)</name>
        <dbReference type="ChEBI" id="CHEBI:29105"/>
    </ligand>
</feature>
<reference evidence="6 7" key="1">
    <citation type="submission" date="2020-02" db="EMBL/GenBank/DDBJ databases">
        <authorList>
            <person name="Kociolek L.K."/>
            <person name="Ozer E.A."/>
        </authorList>
    </citation>
    <scope>NUCLEOTIDE SEQUENCE [LARGE SCALE GENOMIC DNA]</scope>
    <source>
        <strain evidence="6 7">ATCC 14501</strain>
    </source>
</reference>
<dbReference type="InterPro" id="IPR014628">
    <property type="entry name" value="Man6P_isomerase_Firm_short"/>
</dbReference>
<evidence type="ECO:0000313" key="5">
    <source>
        <dbReference type="EMBL" id="MCR0234149.1"/>
    </source>
</evidence>
<dbReference type="EMBL" id="CP048838">
    <property type="protein sequence ID" value="QJA04012.1"/>
    <property type="molecule type" value="Genomic_DNA"/>
</dbReference>
<accession>A0AAP2UR88</accession>
<dbReference type="GO" id="GO:0005975">
    <property type="term" value="P:carbohydrate metabolic process"/>
    <property type="evidence" value="ECO:0007669"/>
    <property type="project" value="InterPro"/>
</dbReference>
<keyword evidence="1 3" id="KW-0479">Metal-binding</keyword>
<dbReference type="AlphaFoldDB" id="A0AAP2UR88"/>
<dbReference type="EMBL" id="JAKTMA010000028">
    <property type="protein sequence ID" value="MCR0234149.1"/>
    <property type="molecule type" value="Genomic_DNA"/>
</dbReference>
<dbReference type="InterPro" id="IPR051804">
    <property type="entry name" value="Carb_Metab_Reg_Kinase/Isom"/>
</dbReference>
<dbReference type="PANTHER" id="PTHR42742:SF3">
    <property type="entry name" value="FRUCTOKINASE"/>
    <property type="match status" value="1"/>
</dbReference>
<feature type="binding site" evidence="3">
    <location>
        <position position="96"/>
    </location>
    <ligand>
        <name>Zn(2+)</name>
        <dbReference type="ChEBI" id="CHEBI:29105"/>
    </ligand>
</feature>
<dbReference type="PANTHER" id="PTHR42742">
    <property type="entry name" value="TRANSCRIPTIONAL REPRESSOR MPRA"/>
    <property type="match status" value="1"/>
</dbReference>
<evidence type="ECO:0000256" key="4">
    <source>
        <dbReference type="PIRSR" id="PIRSR036894-2"/>
    </source>
</evidence>
<dbReference type="GO" id="GO:0046872">
    <property type="term" value="F:metal ion binding"/>
    <property type="evidence" value="ECO:0007669"/>
    <property type="project" value="UniProtKB-KW"/>
</dbReference>
<dbReference type="RefSeq" id="WP_002611154.1">
    <property type="nucleotide sequence ID" value="NZ_BAAACC010000035.1"/>
</dbReference>
<keyword evidence="2 3" id="KW-0862">Zinc</keyword>
<evidence type="ECO:0000313" key="6">
    <source>
        <dbReference type="EMBL" id="QJA04012.1"/>
    </source>
</evidence>
<dbReference type="CDD" id="cd07010">
    <property type="entry name" value="cupin_PMI_type_I_N_bac"/>
    <property type="match status" value="1"/>
</dbReference>
<dbReference type="Proteomes" id="UP001203972">
    <property type="component" value="Unassembled WGS sequence"/>
</dbReference>
<evidence type="ECO:0000256" key="3">
    <source>
        <dbReference type="PIRSR" id="PIRSR036894-1"/>
    </source>
</evidence>
<dbReference type="InterPro" id="IPR011051">
    <property type="entry name" value="RmlC_Cupin_sf"/>
</dbReference>
<protein>
    <submittedName>
        <fullName evidence="5">Class I mannose-6-phosphate isomerase</fullName>
    </submittedName>
</protein>
<dbReference type="GeneID" id="61927266"/>
<dbReference type="PIRSF" id="PIRSF036894">
    <property type="entry name" value="PMI_Firm_short"/>
    <property type="match status" value="1"/>
</dbReference>
<reference evidence="5" key="2">
    <citation type="journal article" date="2022" name="Clin. Infect. Dis.">
        <title>Association between Clostridium innocuum and antibiotic-associated diarrhea in adults and children: A cross-sectional study and comparative genomics analysis.</title>
        <authorList>
            <person name="Cherny K.E."/>
            <person name="Muscat E.B."/>
            <person name="Balaji A."/>
            <person name="Mukherjee J."/>
            <person name="Ozer E.A."/>
            <person name="Angarone M.P."/>
            <person name="Hauser A.R."/>
            <person name="Sichel J.S."/>
            <person name="Amponsah E."/>
            <person name="Kociolek L.K."/>
        </authorList>
    </citation>
    <scope>NUCLEOTIDE SEQUENCE</scope>
    <source>
        <strain evidence="5">NU1-AC-029v</strain>
    </source>
</reference>
<comment type="cofactor">
    <cofactor evidence="3">
        <name>Zn(2+)</name>
        <dbReference type="ChEBI" id="CHEBI:29105"/>
    </cofactor>
    <text evidence="3">Binds 1 zinc ion per subunit.</text>
</comment>
<keyword evidence="5" id="KW-0413">Isomerase</keyword>
<evidence type="ECO:0000313" key="7">
    <source>
        <dbReference type="Proteomes" id="UP000503330"/>
    </source>
</evidence>
<name>A0AAP2UR88_CLOIN</name>
<gene>
    <name evidence="6" type="ORF">G4D54_16975</name>
    <name evidence="5" type="ORF">MKC95_15355</name>
</gene>
<sequence>MKKRKIFQIDPILESRIWGGRSLIKMFDLKTDLPNVAEIYSVIAIPNHLDCNVREENIPLSQFYLENRELFGCNLDYLPVRMVIGNQVAPLSVQVHPSDEYGLKYSGMRGKPESEWLLGEGEGYMILGHHAKSKKEFIDLTNKKEWDKLFRKVTVHGGDFIDIPQGTLHGSAGEGVCVAFSTNGDVTYRLYDYDRVDKDGNPRELHIEHVFNNVTIPDDKKEPLETTEIEKDGCHITEFLDRPGLYTCGKIKIKNKGEFCLTEFYFILCVEGIGVIDGRKIKAGETFFIPCGYGKIMIEGNVLLAYISYRDK</sequence>
<organism evidence="5 8">
    <name type="scientific">Clostridium innocuum</name>
    <dbReference type="NCBI Taxonomy" id="1522"/>
    <lineage>
        <taxon>Bacteria</taxon>
        <taxon>Bacillati</taxon>
        <taxon>Bacillota</taxon>
        <taxon>Clostridia</taxon>
        <taxon>Eubacteriales</taxon>
        <taxon>Clostridiaceae</taxon>
        <taxon>Clostridium</taxon>
    </lineage>
</organism>
<dbReference type="GO" id="GO:0004476">
    <property type="term" value="F:mannose-6-phosphate isomerase activity"/>
    <property type="evidence" value="ECO:0007669"/>
    <property type="project" value="InterPro"/>
</dbReference>
<feature type="active site" evidence="4">
    <location>
        <position position="189"/>
    </location>
</feature>
<dbReference type="Gene3D" id="2.60.120.10">
    <property type="entry name" value="Jelly Rolls"/>
    <property type="match status" value="2"/>
</dbReference>
<dbReference type="InterPro" id="IPR014710">
    <property type="entry name" value="RmlC-like_jellyroll"/>
</dbReference>
<evidence type="ECO:0000313" key="8">
    <source>
        <dbReference type="Proteomes" id="UP001203972"/>
    </source>
</evidence>
<evidence type="ECO:0000256" key="2">
    <source>
        <dbReference type="ARBA" id="ARBA00022833"/>
    </source>
</evidence>
<dbReference type="SUPFAM" id="SSF51182">
    <property type="entry name" value="RmlC-like cupins"/>
    <property type="match status" value="1"/>
</dbReference>
<feature type="binding site" evidence="3">
    <location>
        <position position="169"/>
    </location>
    <ligand>
        <name>Zn(2+)</name>
        <dbReference type="ChEBI" id="CHEBI:29105"/>
    </ligand>
</feature>